<accession>A0A1F5DNQ0</accession>
<evidence type="ECO:0000313" key="2">
    <source>
        <dbReference type="Proteomes" id="UP000178764"/>
    </source>
</evidence>
<name>A0A1F5DNQ0_9BACT</name>
<gene>
    <name evidence="1" type="ORF">A2V71_01470</name>
</gene>
<dbReference type="EMBL" id="MEZT01000013">
    <property type="protein sequence ID" value="OGD56773.1"/>
    <property type="molecule type" value="Genomic_DNA"/>
</dbReference>
<dbReference type="AlphaFoldDB" id="A0A1F5DNQ0"/>
<dbReference type="Proteomes" id="UP000178764">
    <property type="component" value="Unassembled WGS sequence"/>
</dbReference>
<protein>
    <submittedName>
        <fullName evidence="1">Uncharacterized protein</fullName>
    </submittedName>
</protein>
<comment type="caution">
    <text evidence="1">The sequence shown here is derived from an EMBL/GenBank/DDBJ whole genome shotgun (WGS) entry which is preliminary data.</text>
</comment>
<sequence>MVESKDALDEEIRQLVIERLKATPSDKKISIGGDGDFTVEQLIDRVSKNDKIGRKVIDVQMSYLRALKTGVLVDE</sequence>
<proteinExistence type="predicted"/>
<reference evidence="1 2" key="1">
    <citation type="journal article" date="2016" name="Nat. Commun.">
        <title>Thousands of microbial genomes shed light on interconnected biogeochemical processes in an aquifer system.</title>
        <authorList>
            <person name="Anantharaman K."/>
            <person name="Brown C.T."/>
            <person name="Hug L.A."/>
            <person name="Sharon I."/>
            <person name="Castelle C.J."/>
            <person name="Probst A.J."/>
            <person name="Thomas B.C."/>
            <person name="Singh A."/>
            <person name="Wilkins M.J."/>
            <person name="Karaoz U."/>
            <person name="Brodie E.L."/>
            <person name="Williams K.H."/>
            <person name="Hubbard S.S."/>
            <person name="Banfield J.F."/>
        </authorList>
    </citation>
    <scope>NUCLEOTIDE SEQUENCE [LARGE SCALE GENOMIC DNA]</scope>
</reference>
<evidence type="ECO:0000313" key="1">
    <source>
        <dbReference type="EMBL" id="OGD56773.1"/>
    </source>
</evidence>
<organism evidence="1 2">
    <name type="scientific">Candidatus Berkelbacteria bacterium RBG_13_40_8</name>
    <dbReference type="NCBI Taxonomy" id="1797467"/>
    <lineage>
        <taxon>Bacteria</taxon>
        <taxon>Candidatus Berkelbacteria</taxon>
    </lineage>
</organism>